<keyword evidence="3" id="KW-0285">Flavoprotein</keyword>
<evidence type="ECO:0000256" key="5">
    <source>
        <dbReference type="ARBA" id="ARBA00022982"/>
    </source>
</evidence>
<dbReference type="PANTHER" id="PTHR36118:SF1">
    <property type="entry name" value="ION-TRANSLOCATING OXIDOREDUCTASE COMPLEX SUBUNIT G"/>
    <property type="match status" value="1"/>
</dbReference>
<evidence type="ECO:0000256" key="4">
    <source>
        <dbReference type="ARBA" id="ARBA00022643"/>
    </source>
</evidence>
<evidence type="ECO:0000313" key="9">
    <source>
        <dbReference type="Proteomes" id="UP000178606"/>
    </source>
</evidence>
<evidence type="ECO:0000259" key="7">
    <source>
        <dbReference type="SMART" id="SM00900"/>
    </source>
</evidence>
<keyword evidence="2" id="KW-0597">Phosphoprotein</keyword>
<organism evidence="8 9">
    <name type="scientific">Handelsmanbacteria sp. (strain RIFCSPLOWO2_12_FULL_64_10)</name>
    <dbReference type="NCBI Taxonomy" id="1817868"/>
    <lineage>
        <taxon>Bacteria</taxon>
        <taxon>Candidatus Handelsmaniibacteriota</taxon>
    </lineage>
</organism>
<proteinExistence type="predicted"/>
<feature type="signal peptide" evidence="6">
    <location>
        <begin position="1"/>
        <end position="16"/>
    </location>
</feature>
<dbReference type="GO" id="GO:0009055">
    <property type="term" value="F:electron transfer activity"/>
    <property type="evidence" value="ECO:0007669"/>
    <property type="project" value="InterPro"/>
</dbReference>
<gene>
    <name evidence="8" type="ORF">A3F84_03445</name>
</gene>
<protein>
    <recommendedName>
        <fullName evidence="7">FMN-binding domain-containing protein</fullName>
    </recommendedName>
</protein>
<comment type="caution">
    <text evidence="8">The sequence shown here is derived from an EMBL/GenBank/DDBJ whole genome shotgun (WGS) entry which is preliminary data.</text>
</comment>
<dbReference type="AlphaFoldDB" id="A0A1F6CCT9"/>
<name>A0A1F6CCT9_HANXR</name>
<dbReference type="SMART" id="SM00900">
    <property type="entry name" value="FMN_bind"/>
    <property type="match status" value="1"/>
</dbReference>
<feature type="domain" description="FMN-binding" evidence="7">
    <location>
        <begin position="97"/>
        <end position="178"/>
    </location>
</feature>
<feature type="chain" id="PRO_5009523325" description="FMN-binding domain-containing protein" evidence="6">
    <location>
        <begin position="17"/>
        <end position="185"/>
    </location>
</feature>
<evidence type="ECO:0000313" key="8">
    <source>
        <dbReference type="EMBL" id="OGG46811.1"/>
    </source>
</evidence>
<dbReference type="PANTHER" id="PTHR36118">
    <property type="entry name" value="ION-TRANSLOCATING OXIDOREDUCTASE COMPLEX SUBUNIT G"/>
    <property type="match status" value="1"/>
</dbReference>
<dbReference type="InterPro" id="IPR007329">
    <property type="entry name" value="FMN-bd"/>
</dbReference>
<keyword evidence="5" id="KW-0249">Electron transport</keyword>
<evidence type="ECO:0000256" key="1">
    <source>
        <dbReference type="ARBA" id="ARBA00022448"/>
    </source>
</evidence>
<dbReference type="GO" id="GO:0005886">
    <property type="term" value="C:plasma membrane"/>
    <property type="evidence" value="ECO:0007669"/>
    <property type="project" value="InterPro"/>
</dbReference>
<dbReference type="Pfam" id="PF04205">
    <property type="entry name" value="FMN_bind"/>
    <property type="match status" value="1"/>
</dbReference>
<dbReference type="GO" id="GO:0022900">
    <property type="term" value="P:electron transport chain"/>
    <property type="evidence" value="ECO:0007669"/>
    <property type="project" value="InterPro"/>
</dbReference>
<reference evidence="8 9" key="1">
    <citation type="journal article" date="2016" name="Nat. Commun.">
        <title>Thousands of microbial genomes shed light on interconnected biogeochemical processes in an aquifer system.</title>
        <authorList>
            <person name="Anantharaman K."/>
            <person name="Brown C.T."/>
            <person name="Hug L.A."/>
            <person name="Sharon I."/>
            <person name="Castelle C.J."/>
            <person name="Probst A.J."/>
            <person name="Thomas B.C."/>
            <person name="Singh A."/>
            <person name="Wilkins M.J."/>
            <person name="Karaoz U."/>
            <person name="Brodie E.L."/>
            <person name="Williams K.H."/>
            <person name="Hubbard S.S."/>
            <person name="Banfield J.F."/>
        </authorList>
    </citation>
    <scope>NUCLEOTIDE SEQUENCE [LARGE SCALE GENOMIC DNA]</scope>
    <source>
        <strain evidence="9">RIFCSPLOWO2_12_FULL_64_10</strain>
    </source>
</reference>
<dbReference type="InterPro" id="IPR010209">
    <property type="entry name" value="Ion_transpt_RnfG/RsxG"/>
</dbReference>
<evidence type="ECO:0000256" key="2">
    <source>
        <dbReference type="ARBA" id="ARBA00022553"/>
    </source>
</evidence>
<accession>A0A1F6CCT9</accession>
<evidence type="ECO:0000256" key="6">
    <source>
        <dbReference type="SAM" id="SignalP"/>
    </source>
</evidence>
<keyword evidence="4" id="KW-0288">FMN</keyword>
<dbReference type="EMBL" id="MFKF01000283">
    <property type="protein sequence ID" value="OGG46811.1"/>
    <property type="molecule type" value="Genomic_DNA"/>
</dbReference>
<dbReference type="Proteomes" id="UP000178606">
    <property type="component" value="Unassembled WGS sequence"/>
</dbReference>
<dbReference type="GO" id="GO:0010181">
    <property type="term" value="F:FMN binding"/>
    <property type="evidence" value="ECO:0007669"/>
    <property type="project" value="InterPro"/>
</dbReference>
<evidence type="ECO:0000256" key="3">
    <source>
        <dbReference type="ARBA" id="ARBA00022630"/>
    </source>
</evidence>
<keyword evidence="1" id="KW-0813">Transport</keyword>
<keyword evidence="6" id="KW-0732">Signal</keyword>
<sequence length="185" mass="20730">MPVILFMIALLTPALAAAQGPDGPESTQVYLTPAQALKQAFPDADTVRTETHILTPDLIGRVERRLGWRLEESEVRVHLGYRGERLLGYAVITEQVGLYKPITFLVKVTPDGRVDDTWIMTYRESRGGEVRRKRFLSQYQGKSAKDPIRLNRDVIGITGATLSVRAVSLGVKRVVILIDDIYLKK</sequence>